<keyword evidence="1" id="KW-0285">Flavoprotein</keyword>
<name>A0A4V2J300_9BACL</name>
<dbReference type="GO" id="GO:0071949">
    <property type="term" value="F:FAD binding"/>
    <property type="evidence" value="ECO:0007669"/>
    <property type="project" value="InterPro"/>
</dbReference>
<dbReference type="InterPro" id="IPR036318">
    <property type="entry name" value="FAD-bd_PCMH-like_sf"/>
</dbReference>
<evidence type="ECO:0000313" key="5">
    <source>
        <dbReference type="EMBL" id="TBL68468.1"/>
    </source>
</evidence>
<reference evidence="5 6" key="1">
    <citation type="submission" date="2019-02" db="EMBL/GenBank/DDBJ databases">
        <title>Paenibacillus sp. nov., isolated from surface-sterilized tissue of Thalictrum simplex L.</title>
        <authorList>
            <person name="Tuo L."/>
        </authorList>
    </citation>
    <scope>NUCLEOTIDE SEQUENCE [LARGE SCALE GENOMIC DNA]</scope>
    <source>
        <strain evidence="5 6">N2SHLJ1</strain>
    </source>
</reference>
<dbReference type="InterPro" id="IPR006094">
    <property type="entry name" value="Oxid_FAD_bind_N"/>
</dbReference>
<dbReference type="PROSITE" id="PS51387">
    <property type="entry name" value="FAD_PCMH"/>
    <property type="match status" value="1"/>
</dbReference>
<keyword evidence="3" id="KW-0560">Oxidoreductase</keyword>
<organism evidence="5 6">
    <name type="scientific">Paenibacillus thalictri</name>
    <dbReference type="NCBI Taxonomy" id="2527873"/>
    <lineage>
        <taxon>Bacteria</taxon>
        <taxon>Bacillati</taxon>
        <taxon>Bacillota</taxon>
        <taxon>Bacilli</taxon>
        <taxon>Bacillales</taxon>
        <taxon>Paenibacillaceae</taxon>
        <taxon>Paenibacillus</taxon>
    </lineage>
</organism>
<dbReference type="Gene3D" id="3.30.465.10">
    <property type="match status" value="1"/>
</dbReference>
<dbReference type="InterPro" id="IPR016164">
    <property type="entry name" value="FAD-linked_Oxase-like_C"/>
</dbReference>
<dbReference type="SUPFAM" id="SSF55103">
    <property type="entry name" value="FAD-linked oxidases, C-terminal domain"/>
    <property type="match status" value="1"/>
</dbReference>
<gene>
    <name evidence="5" type="ORF">EYB31_37860</name>
</gene>
<dbReference type="InterPro" id="IPR016169">
    <property type="entry name" value="FAD-bd_PCMH_sub2"/>
</dbReference>
<dbReference type="EMBL" id="SIRE01000045">
    <property type="protein sequence ID" value="TBL68468.1"/>
    <property type="molecule type" value="Genomic_DNA"/>
</dbReference>
<evidence type="ECO:0000256" key="2">
    <source>
        <dbReference type="ARBA" id="ARBA00022827"/>
    </source>
</evidence>
<dbReference type="PANTHER" id="PTHR11748">
    <property type="entry name" value="D-LACTATE DEHYDROGENASE"/>
    <property type="match status" value="1"/>
</dbReference>
<feature type="domain" description="FAD-binding PCMH-type" evidence="4">
    <location>
        <begin position="36"/>
        <end position="215"/>
    </location>
</feature>
<comment type="caution">
    <text evidence="5">The sequence shown here is derived from an EMBL/GenBank/DDBJ whole genome shotgun (WGS) entry which is preliminary data.</text>
</comment>
<dbReference type="Pfam" id="PF01565">
    <property type="entry name" value="FAD_binding_4"/>
    <property type="match status" value="1"/>
</dbReference>
<evidence type="ECO:0000256" key="3">
    <source>
        <dbReference type="ARBA" id="ARBA00023002"/>
    </source>
</evidence>
<accession>A0A4V2J300</accession>
<evidence type="ECO:0000259" key="4">
    <source>
        <dbReference type="PROSITE" id="PS51387"/>
    </source>
</evidence>
<evidence type="ECO:0000313" key="6">
    <source>
        <dbReference type="Proteomes" id="UP000293142"/>
    </source>
</evidence>
<evidence type="ECO:0000256" key="1">
    <source>
        <dbReference type="ARBA" id="ARBA00022630"/>
    </source>
</evidence>
<dbReference type="SUPFAM" id="SSF56176">
    <property type="entry name" value="FAD-binding/transporter-associated domain-like"/>
    <property type="match status" value="1"/>
</dbReference>
<dbReference type="PANTHER" id="PTHR11748:SF103">
    <property type="entry name" value="GLYCOLATE OXIDASE SUBUNIT GLCE"/>
    <property type="match status" value="1"/>
</dbReference>
<dbReference type="OrthoDB" id="9767256at2"/>
<keyword evidence="2" id="KW-0274">FAD</keyword>
<sequence length="453" mass="49968">MPETVKLTTENMKHDLIEMVGPENVAVDRMESEKRYQLQAPLMVFPDEERKVEEILGWACKNHVRVAPQGAGTKDAFGHQGDGPDVILSLKKMSGLLHHSVGDLTVTVLPGTTLRELQQALGKEGQFLPLDPAWGEQSTLGGIIASNASGPRRAMYGSARDYLIASRICYPDGTMIRTGAKVVKNVAGYDMNKLFIGSMGTLGVFTELTFKIRPIPVYAGALVIRIPELLKLRKLQGILLDSQLEPSAVEWVNGRLGKDILGQAVAGPMLLVSFEDVERSVRFQMNWLAHTCDSLGVAVQMEISGQEETQIVLSRLREHLPNSNDISDDKLVVSVKLLSMIAEVPAVYEVLQNSADEKGLLLDFHGGLYTGISRATIRADWVQQSKVFEWLHTVNSFLGQLNGRSVIEVAPRDIKMNLNVWGPEAEDWNLMIGIKNKIDPKRILNPGRFVGGI</sequence>
<dbReference type="GO" id="GO:0016491">
    <property type="term" value="F:oxidoreductase activity"/>
    <property type="evidence" value="ECO:0007669"/>
    <property type="project" value="UniProtKB-KW"/>
</dbReference>
<dbReference type="Proteomes" id="UP000293142">
    <property type="component" value="Unassembled WGS sequence"/>
</dbReference>
<keyword evidence="6" id="KW-1185">Reference proteome</keyword>
<proteinExistence type="predicted"/>
<dbReference type="InterPro" id="IPR016166">
    <property type="entry name" value="FAD-bd_PCMH"/>
</dbReference>
<dbReference type="AlphaFoldDB" id="A0A4V2J300"/>
<protein>
    <submittedName>
        <fullName evidence="5">FAD-binding oxidoreductase</fullName>
    </submittedName>
</protein>